<keyword evidence="2" id="KW-0732">Signal</keyword>
<dbReference type="AlphaFoldDB" id="A0A7S1KLP3"/>
<accession>A0A7S1KLP3</accession>
<evidence type="ECO:0000313" key="3">
    <source>
        <dbReference type="EMBL" id="CAD9077216.1"/>
    </source>
</evidence>
<evidence type="ECO:0000256" key="2">
    <source>
        <dbReference type="SAM" id="SignalP"/>
    </source>
</evidence>
<feature type="signal peptide" evidence="2">
    <location>
        <begin position="1"/>
        <end position="20"/>
    </location>
</feature>
<feature type="coiled-coil region" evidence="1">
    <location>
        <begin position="72"/>
        <end position="114"/>
    </location>
</feature>
<name>A0A7S1KLP3_9EUKA</name>
<evidence type="ECO:0000256" key="1">
    <source>
        <dbReference type="SAM" id="Coils"/>
    </source>
</evidence>
<protein>
    <submittedName>
        <fullName evidence="3">Uncharacterized protein</fullName>
    </submittedName>
</protein>
<dbReference type="EMBL" id="HBGD01000583">
    <property type="protein sequence ID" value="CAD9077216.1"/>
    <property type="molecule type" value="Transcribed_RNA"/>
</dbReference>
<sequence>MNHSLLLLVVICVFIRGAFSDDTCKHGYRHLFQGCICYRSNDMGMYDGKNCDTCLLGYEGDECNKLTAARLVAEAEERCDNKINNLHGKMEKELNELKSKIEELENRVDTKQTAEKWHTFSQPITITTGFDSIDKLELPSDVPRNAAKVRILFYVLTGNVSPQKKFFFRAYTQNSKMERFYHHSFGNQYNQDAISFDNFAWDFPVESTERFVFVETDISKQQNQFLQISVVGYSIRCDDENRV</sequence>
<keyword evidence="1" id="KW-0175">Coiled coil</keyword>
<feature type="chain" id="PRO_5030504336" evidence="2">
    <location>
        <begin position="21"/>
        <end position="243"/>
    </location>
</feature>
<gene>
    <name evidence="3" type="ORF">PCOS0759_LOCUS447</name>
</gene>
<organism evidence="3">
    <name type="scientific">Percolomonas cosmopolitus</name>
    <dbReference type="NCBI Taxonomy" id="63605"/>
    <lineage>
        <taxon>Eukaryota</taxon>
        <taxon>Discoba</taxon>
        <taxon>Heterolobosea</taxon>
        <taxon>Tetramitia</taxon>
        <taxon>Eutetramitia</taxon>
        <taxon>Percolomonadidae</taxon>
        <taxon>Percolomonas</taxon>
    </lineage>
</organism>
<reference evidence="3" key="1">
    <citation type="submission" date="2021-01" db="EMBL/GenBank/DDBJ databases">
        <authorList>
            <person name="Corre E."/>
            <person name="Pelletier E."/>
            <person name="Niang G."/>
            <person name="Scheremetjew M."/>
            <person name="Finn R."/>
            <person name="Kale V."/>
            <person name="Holt S."/>
            <person name="Cochrane G."/>
            <person name="Meng A."/>
            <person name="Brown T."/>
            <person name="Cohen L."/>
        </authorList>
    </citation>
    <scope>NUCLEOTIDE SEQUENCE</scope>
    <source>
        <strain evidence="3">WS</strain>
    </source>
</reference>
<proteinExistence type="predicted"/>